<gene>
    <name evidence="2" type="ORF">HAX54_028322</name>
</gene>
<dbReference type="Proteomes" id="UP000823775">
    <property type="component" value="Unassembled WGS sequence"/>
</dbReference>
<accession>A0ABS8S9F7</accession>
<name>A0ABS8S9F7_DATST</name>
<protein>
    <submittedName>
        <fullName evidence="2">Uncharacterized protein</fullName>
    </submittedName>
</protein>
<keyword evidence="3" id="KW-1185">Reference proteome</keyword>
<evidence type="ECO:0000313" key="2">
    <source>
        <dbReference type="EMBL" id="MCD7455480.1"/>
    </source>
</evidence>
<feature type="chain" id="PRO_5045207468" evidence="1">
    <location>
        <begin position="20"/>
        <end position="195"/>
    </location>
</feature>
<sequence length="195" mass="21690">MGRLFLSIALAMLASDAHSAIGLKPDLMIVLDSWRNLSYNETCLVGLASTVPLARFHDLASMLLRRILYVASPYDYIHANRTAIYKAKSSQARKSMHESIKVVPRVLNRHMGLYHSTDSPRGHNRFIREPRHSLGAQRWPPQTPNQVSLALTTLLGFLHTCRQLPVNITLCTLNPTANILSGLTIYGPDFTAGDS</sequence>
<comment type="caution">
    <text evidence="2">The sequence shown here is derived from an EMBL/GenBank/DDBJ whole genome shotgun (WGS) entry which is preliminary data.</text>
</comment>
<evidence type="ECO:0000256" key="1">
    <source>
        <dbReference type="SAM" id="SignalP"/>
    </source>
</evidence>
<reference evidence="2 3" key="1">
    <citation type="journal article" date="2021" name="BMC Genomics">
        <title>Datura genome reveals duplications of psychoactive alkaloid biosynthetic genes and high mutation rate following tissue culture.</title>
        <authorList>
            <person name="Rajewski A."/>
            <person name="Carter-House D."/>
            <person name="Stajich J."/>
            <person name="Litt A."/>
        </authorList>
    </citation>
    <scope>NUCLEOTIDE SEQUENCE [LARGE SCALE GENOMIC DNA]</scope>
    <source>
        <strain evidence="2">AR-01</strain>
    </source>
</reference>
<evidence type="ECO:0000313" key="3">
    <source>
        <dbReference type="Proteomes" id="UP000823775"/>
    </source>
</evidence>
<organism evidence="2 3">
    <name type="scientific">Datura stramonium</name>
    <name type="common">Jimsonweed</name>
    <name type="synonym">Common thornapple</name>
    <dbReference type="NCBI Taxonomy" id="4076"/>
    <lineage>
        <taxon>Eukaryota</taxon>
        <taxon>Viridiplantae</taxon>
        <taxon>Streptophyta</taxon>
        <taxon>Embryophyta</taxon>
        <taxon>Tracheophyta</taxon>
        <taxon>Spermatophyta</taxon>
        <taxon>Magnoliopsida</taxon>
        <taxon>eudicotyledons</taxon>
        <taxon>Gunneridae</taxon>
        <taxon>Pentapetalae</taxon>
        <taxon>asterids</taxon>
        <taxon>lamiids</taxon>
        <taxon>Solanales</taxon>
        <taxon>Solanaceae</taxon>
        <taxon>Solanoideae</taxon>
        <taxon>Datureae</taxon>
        <taxon>Datura</taxon>
    </lineage>
</organism>
<dbReference type="EMBL" id="JACEIK010000348">
    <property type="protein sequence ID" value="MCD7455480.1"/>
    <property type="molecule type" value="Genomic_DNA"/>
</dbReference>
<feature type="signal peptide" evidence="1">
    <location>
        <begin position="1"/>
        <end position="19"/>
    </location>
</feature>
<proteinExistence type="predicted"/>
<keyword evidence="1" id="KW-0732">Signal</keyword>